<dbReference type="SMART" id="SM00471">
    <property type="entry name" value="HDc"/>
    <property type="match status" value="1"/>
</dbReference>
<dbReference type="PROSITE" id="PS51832">
    <property type="entry name" value="HD_GYP"/>
    <property type="match status" value="1"/>
</dbReference>
<dbReference type="SUPFAM" id="SSF109604">
    <property type="entry name" value="HD-domain/PDEase-like"/>
    <property type="match status" value="1"/>
</dbReference>
<organism evidence="3 4">
    <name type="scientific">Candidatus Syntrophocurvum alkaliphilum</name>
    <dbReference type="NCBI Taxonomy" id="2293317"/>
    <lineage>
        <taxon>Bacteria</taxon>
        <taxon>Bacillati</taxon>
        <taxon>Bacillota</taxon>
        <taxon>Clostridia</taxon>
        <taxon>Eubacteriales</taxon>
        <taxon>Syntrophomonadaceae</taxon>
        <taxon>Candidatus Syntrophocurvum</taxon>
    </lineage>
</organism>
<keyword evidence="1" id="KW-0472">Membrane</keyword>
<dbReference type="InterPro" id="IPR003607">
    <property type="entry name" value="HD/PDEase_dom"/>
</dbReference>
<dbReference type="InterPro" id="IPR037522">
    <property type="entry name" value="HD_GYP_dom"/>
</dbReference>
<dbReference type="Gene3D" id="3.30.450.40">
    <property type="match status" value="1"/>
</dbReference>
<feature type="domain" description="HD-GYP" evidence="2">
    <location>
        <begin position="210"/>
        <end position="403"/>
    </location>
</feature>
<dbReference type="Pfam" id="PF13487">
    <property type="entry name" value="HD_5"/>
    <property type="match status" value="1"/>
</dbReference>
<keyword evidence="4" id="KW-1185">Reference proteome</keyword>
<dbReference type="Proteomes" id="UP000426444">
    <property type="component" value="Chromosome"/>
</dbReference>
<evidence type="ECO:0000313" key="3">
    <source>
        <dbReference type="EMBL" id="QGU00688.1"/>
    </source>
</evidence>
<accession>A0A6I6DP92</accession>
<dbReference type="RefSeq" id="WP_156204444.1">
    <property type="nucleotide sequence ID" value="NZ_CP046457.1"/>
</dbReference>
<evidence type="ECO:0000256" key="1">
    <source>
        <dbReference type="SAM" id="Phobius"/>
    </source>
</evidence>
<dbReference type="EMBL" id="CP046457">
    <property type="protein sequence ID" value="QGU00688.1"/>
    <property type="molecule type" value="Genomic_DNA"/>
</dbReference>
<feature type="transmembrane region" description="Helical" evidence="1">
    <location>
        <begin position="31"/>
        <end position="50"/>
    </location>
</feature>
<feature type="transmembrane region" description="Helical" evidence="1">
    <location>
        <begin position="7"/>
        <end position="25"/>
    </location>
</feature>
<dbReference type="KEGG" id="salq:SYNTR_2094"/>
<proteinExistence type="predicted"/>
<keyword evidence="1" id="KW-0812">Transmembrane</keyword>
<dbReference type="PANTHER" id="PTHR43155">
    <property type="entry name" value="CYCLIC DI-GMP PHOSPHODIESTERASE PA4108-RELATED"/>
    <property type="match status" value="1"/>
</dbReference>
<reference evidence="4" key="1">
    <citation type="journal article" date="2019" name="Microbiology">
        <title>Complete Genome Sequence of an Uncultured Bacterium of the Candidate Phylum Bipolaricaulota.</title>
        <authorList>
            <person name="Kadnikov V.V."/>
            <person name="Mardanov A.V."/>
            <person name="Beletsky A.V."/>
            <person name="Frank Y.A."/>
            <person name="Karnachuk O.V."/>
            <person name="Ravin N.V."/>
        </authorList>
    </citation>
    <scope>NUCLEOTIDE SEQUENCE [LARGE SCALE GENOMIC DNA]</scope>
</reference>
<evidence type="ECO:0000313" key="4">
    <source>
        <dbReference type="Proteomes" id="UP000426444"/>
    </source>
</evidence>
<dbReference type="OrthoDB" id="9798833at2"/>
<dbReference type="InterPro" id="IPR029016">
    <property type="entry name" value="GAF-like_dom_sf"/>
</dbReference>
<dbReference type="AlphaFoldDB" id="A0A6I6DP92"/>
<keyword evidence="1" id="KW-1133">Transmembrane helix</keyword>
<sequence>MKLKSPVLIGATITTVLIVIIIGTTLQIPDWVYAILFFIAGLVITSLFSLNEKRLEQLHDLYRLSKISKELNLSNTKPYDMNEVTLMVKSLIKTDLAFYISNENEKVCISSDVKIAPELLRKSLSPLLNDSKAILIVDINKEERLEKNLLNEEGMKSLVLVPIKLAGETIGFCGGLNKKEVFKWRSVEILDKFCKQLAVLINANKEKKSDAEFNANIIRSLITAVESKNKIFAGHSERVALVSYEIGEKLAMTDEELKNLYYAALLHDIGRINLPDIRLIKDEDEYKLDPIEQHTVNGAACLPEGWQWEEIRHGILYHHERYNGTGYPEGLKMTDIPFIARIIAVADIFDAMTFLCPEEERVELDEALKQVKRTTGTLLDPLAVVAFEDAFEEIRAIYADYKIDNDEEENE</sequence>
<name>A0A6I6DP92_9FIRM</name>
<dbReference type="Gene3D" id="1.10.3210.10">
    <property type="entry name" value="Hypothetical protein af1432"/>
    <property type="match status" value="1"/>
</dbReference>
<gene>
    <name evidence="3" type="ORF">SYNTR_2094</name>
</gene>
<dbReference type="CDD" id="cd00077">
    <property type="entry name" value="HDc"/>
    <property type="match status" value="1"/>
</dbReference>
<evidence type="ECO:0000259" key="2">
    <source>
        <dbReference type="PROSITE" id="PS51832"/>
    </source>
</evidence>
<protein>
    <recommendedName>
        <fullName evidence="2">HD-GYP domain-containing protein</fullName>
    </recommendedName>
</protein>